<evidence type="ECO:0000313" key="4">
    <source>
        <dbReference type="Proteomes" id="UP001209318"/>
    </source>
</evidence>
<dbReference type="InterPro" id="IPR010981">
    <property type="entry name" value="SinR/SinI_dimer_dom"/>
</dbReference>
<dbReference type="GO" id="GO:0006355">
    <property type="term" value="P:regulation of DNA-templated transcription"/>
    <property type="evidence" value="ECO:0007669"/>
    <property type="project" value="InterPro"/>
</dbReference>
<dbReference type="SUPFAM" id="SSF47406">
    <property type="entry name" value="SinR repressor dimerisation domain-like"/>
    <property type="match status" value="1"/>
</dbReference>
<dbReference type="PROSITE" id="PS50937">
    <property type="entry name" value="HTH_MERR_2"/>
    <property type="match status" value="1"/>
</dbReference>
<dbReference type="Proteomes" id="UP001209318">
    <property type="component" value="Unassembled WGS sequence"/>
</dbReference>
<reference evidence="3" key="1">
    <citation type="submission" date="2022-10" db="EMBL/GenBank/DDBJ databases">
        <title>Description of Fervidibacillus gen. nov. in the family Fervidibacillaceae fam. nov. with two species, Fervidibacillus albus sp. nov., and Fervidibacillus halotolerans sp. nov., isolated from tidal flat sediments.</title>
        <authorList>
            <person name="Kwon K.K."/>
            <person name="Yang S.-H."/>
        </authorList>
    </citation>
    <scope>NUCLEOTIDE SEQUENCE</scope>
    <source>
        <strain evidence="3">JCM 19140</strain>
    </source>
</reference>
<dbReference type="AlphaFoldDB" id="A0AAE3IVS1"/>
<evidence type="ECO:0000313" key="3">
    <source>
        <dbReference type="EMBL" id="MCU9614508.1"/>
    </source>
</evidence>
<proteinExistence type="predicted"/>
<name>A0AAE3IVS1_9BACI</name>
<dbReference type="EMBL" id="JAOUSF010000004">
    <property type="protein sequence ID" value="MCU9614508.1"/>
    <property type="molecule type" value="Genomic_DNA"/>
</dbReference>
<dbReference type="InterPro" id="IPR000551">
    <property type="entry name" value="MerR-type_HTH_dom"/>
</dbReference>
<gene>
    <name evidence="3" type="ORF">OEV98_13260</name>
</gene>
<keyword evidence="4" id="KW-1185">Reference proteome</keyword>
<feature type="domain" description="HTH merR-type" evidence="1">
    <location>
        <begin position="13"/>
        <end position="39"/>
    </location>
</feature>
<organism evidence="3 4">
    <name type="scientific">Perspicuibacillus lycopersici</name>
    <dbReference type="NCBI Taxonomy" id="1325689"/>
    <lineage>
        <taxon>Bacteria</taxon>
        <taxon>Bacillati</taxon>
        <taxon>Bacillota</taxon>
        <taxon>Bacilli</taxon>
        <taxon>Bacillales</taxon>
        <taxon>Bacillaceae</taxon>
        <taxon>Perspicuibacillus</taxon>
    </lineage>
</organism>
<protein>
    <submittedName>
        <fullName evidence="3">Anti-repressor SinI family protein</fullName>
    </submittedName>
</protein>
<comment type="caution">
    <text evidence="3">The sequence shown here is derived from an EMBL/GenBank/DDBJ whole genome shotgun (WGS) entry which is preliminary data.</text>
</comment>
<feature type="domain" description="Sin" evidence="2">
    <location>
        <begin position="3"/>
        <end position="41"/>
    </location>
</feature>
<sequence>MQNADIKTNCEVDMEWMLLIKEAFEMGITVEEIRAFLKTPKLD</sequence>
<accession>A0AAE3IVS1</accession>
<dbReference type="Pfam" id="PF08671">
    <property type="entry name" value="SinI"/>
    <property type="match status" value="1"/>
</dbReference>
<dbReference type="GO" id="GO:0003677">
    <property type="term" value="F:DNA binding"/>
    <property type="evidence" value="ECO:0007669"/>
    <property type="project" value="InterPro"/>
</dbReference>
<dbReference type="InterPro" id="IPR036281">
    <property type="entry name" value="SinR/SinI_dimer_dom_sf"/>
</dbReference>
<evidence type="ECO:0000259" key="2">
    <source>
        <dbReference type="PROSITE" id="PS51500"/>
    </source>
</evidence>
<dbReference type="RefSeq" id="WP_263073799.1">
    <property type="nucleotide sequence ID" value="NZ_JAOUSF010000004.1"/>
</dbReference>
<dbReference type="GO" id="GO:0046983">
    <property type="term" value="F:protein dimerization activity"/>
    <property type="evidence" value="ECO:0007669"/>
    <property type="project" value="InterPro"/>
</dbReference>
<evidence type="ECO:0000259" key="1">
    <source>
        <dbReference type="PROSITE" id="PS50937"/>
    </source>
</evidence>
<dbReference type="PROSITE" id="PS51500">
    <property type="entry name" value="SIN"/>
    <property type="match status" value="1"/>
</dbReference>